<dbReference type="InterPro" id="IPR007421">
    <property type="entry name" value="Schlafen_AlbA_2_dom"/>
</dbReference>
<gene>
    <name evidence="3" type="ORF">HU137_11395</name>
</gene>
<feature type="domain" description="Schlafen AlbA-2" evidence="1">
    <location>
        <begin position="23"/>
        <end position="147"/>
    </location>
</feature>
<evidence type="ECO:0000313" key="3">
    <source>
        <dbReference type="EMBL" id="MBA5630378.1"/>
    </source>
</evidence>
<sequence length="360" mass="41827">MKDIYQLTYKDINELFYTGKLTESQTIELKRDFSFDKNGRIENREFVKDITAMANADGGYIFIGIDEKALKVCGISNIIGNQKIEDWICNVLNDLVDKSIEYQLHQIPVNEDSTKSIFVLNIAQGKNKPYYVVFDKKSLVYIRKGTSVFGAKPDDIANMYKSSLQNDEDNLNNKVEIKQSAKGKRVQQIGQNFGRIINTEKVQNVTEVLYDKESHITDQQAKQIKDKVDEIVSIHDKAGKFKTTDNKGKFYAVTWSSIKNRYGVTKYTLLRKEDFEDCMKWLQTQIASVHRPILRKHNNSEWKNSMYSSIYAKSRNEWNMDKHQLYQFAEEKLNLKKPITSLKDLSDVRLKKLYAILFST</sequence>
<accession>A0A838ZTR4</accession>
<keyword evidence="4" id="KW-1185">Reference proteome</keyword>
<keyword evidence="3" id="KW-0067">ATP-binding</keyword>
<dbReference type="Pfam" id="PF10552">
    <property type="entry name" value="ORF6C"/>
    <property type="match status" value="1"/>
</dbReference>
<reference evidence="3 4" key="1">
    <citation type="submission" date="2020-07" db="EMBL/GenBank/DDBJ databases">
        <title>Moheibacter lacus sp. nov., a member of the family Flavobacteriaceae isolated from freshwater lake sediment.</title>
        <authorList>
            <person name="Liu Y."/>
        </authorList>
    </citation>
    <scope>NUCLEOTIDE SEQUENCE [LARGE SCALE GENOMIC DNA]</scope>
    <source>
        <strain evidence="3 4">BDHS18</strain>
    </source>
</reference>
<keyword evidence="3" id="KW-0547">Nucleotide-binding</keyword>
<dbReference type="RefSeq" id="WP_182043975.1">
    <property type="nucleotide sequence ID" value="NZ_JACDZE010000004.1"/>
</dbReference>
<name>A0A838ZTR4_9FLAO</name>
<evidence type="ECO:0000259" key="1">
    <source>
        <dbReference type="Pfam" id="PF04326"/>
    </source>
</evidence>
<dbReference type="Gene3D" id="3.30.950.30">
    <property type="entry name" value="Schlafen, AAA domain"/>
    <property type="match status" value="1"/>
</dbReference>
<dbReference type="Proteomes" id="UP000552241">
    <property type="component" value="Unassembled WGS sequence"/>
</dbReference>
<feature type="domain" description="ORF6C" evidence="2">
    <location>
        <begin position="212"/>
        <end position="283"/>
    </location>
</feature>
<evidence type="ECO:0000259" key="2">
    <source>
        <dbReference type="Pfam" id="PF10552"/>
    </source>
</evidence>
<dbReference type="PANTHER" id="PTHR30595">
    <property type="entry name" value="GLPR-RELATED TRANSCRIPTIONAL REPRESSOR"/>
    <property type="match status" value="1"/>
</dbReference>
<dbReference type="InterPro" id="IPR038461">
    <property type="entry name" value="Schlafen_AlbA_2_dom_sf"/>
</dbReference>
<organism evidence="3 4">
    <name type="scientific">Moheibacter lacus</name>
    <dbReference type="NCBI Taxonomy" id="2745851"/>
    <lineage>
        <taxon>Bacteria</taxon>
        <taxon>Pseudomonadati</taxon>
        <taxon>Bacteroidota</taxon>
        <taxon>Flavobacteriia</taxon>
        <taxon>Flavobacteriales</taxon>
        <taxon>Weeksellaceae</taxon>
        <taxon>Moheibacter</taxon>
    </lineage>
</organism>
<dbReference type="GO" id="GO:0005524">
    <property type="term" value="F:ATP binding"/>
    <property type="evidence" value="ECO:0007669"/>
    <property type="project" value="UniProtKB-KW"/>
</dbReference>
<dbReference type="AlphaFoldDB" id="A0A838ZTR4"/>
<dbReference type="PANTHER" id="PTHR30595:SF6">
    <property type="entry name" value="SCHLAFEN ALBA-2 DOMAIN-CONTAINING PROTEIN"/>
    <property type="match status" value="1"/>
</dbReference>
<dbReference type="EMBL" id="JACDZE010000004">
    <property type="protein sequence ID" value="MBA5630378.1"/>
    <property type="molecule type" value="Genomic_DNA"/>
</dbReference>
<evidence type="ECO:0000313" key="4">
    <source>
        <dbReference type="Proteomes" id="UP000552241"/>
    </source>
</evidence>
<dbReference type="InterPro" id="IPR018878">
    <property type="entry name" value="ORF6C_dom"/>
</dbReference>
<dbReference type="Pfam" id="PF04326">
    <property type="entry name" value="SLFN_AlbA_2"/>
    <property type="match status" value="1"/>
</dbReference>
<proteinExistence type="predicted"/>
<comment type="caution">
    <text evidence="3">The sequence shown here is derived from an EMBL/GenBank/DDBJ whole genome shotgun (WGS) entry which is preliminary data.</text>
</comment>
<protein>
    <submittedName>
        <fullName evidence="3">ATP-binding protein</fullName>
    </submittedName>
</protein>